<dbReference type="OrthoDB" id="4755622at2759"/>
<dbReference type="Proteomes" id="UP000664132">
    <property type="component" value="Unassembled WGS sequence"/>
</dbReference>
<protein>
    <submittedName>
        <fullName evidence="2">Uncharacterized protein</fullName>
    </submittedName>
</protein>
<keyword evidence="3" id="KW-1185">Reference proteome</keyword>
<evidence type="ECO:0000313" key="3">
    <source>
        <dbReference type="Proteomes" id="UP000664132"/>
    </source>
</evidence>
<proteinExistence type="predicted"/>
<feature type="compositionally biased region" description="Basic and acidic residues" evidence="1">
    <location>
        <begin position="67"/>
        <end position="85"/>
    </location>
</feature>
<feature type="compositionally biased region" description="Acidic residues" evidence="1">
    <location>
        <begin position="96"/>
        <end position="106"/>
    </location>
</feature>
<comment type="caution">
    <text evidence="2">The sequence shown here is derived from an EMBL/GenBank/DDBJ whole genome shotgun (WGS) entry which is preliminary data.</text>
</comment>
<evidence type="ECO:0000313" key="2">
    <source>
        <dbReference type="EMBL" id="KAG4426695.1"/>
    </source>
</evidence>
<feature type="compositionally biased region" description="Polar residues" evidence="1">
    <location>
        <begin position="243"/>
        <end position="261"/>
    </location>
</feature>
<accession>A0A8H8BWH4</accession>
<evidence type="ECO:0000256" key="1">
    <source>
        <dbReference type="SAM" id="MobiDB-lite"/>
    </source>
</evidence>
<reference evidence="2" key="1">
    <citation type="submission" date="2021-02" db="EMBL/GenBank/DDBJ databases">
        <title>Genome sequence Cadophora malorum strain M34.</title>
        <authorList>
            <person name="Stefanovic E."/>
            <person name="Vu D."/>
            <person name="Scully C."/>
            <person name="Dijksterhuis J."/>
            <person name="Roader J."/>
            <person name="Houbraken J."/>
        </authorList>
    </citation>
    <scope>NUCLEOTIDE SEQUENCE</scope>
    <source>
        <strain evidence="2">M34</strain>
    </source>
</reference>
<gene>
    <name evidence="2" type="ORF">IFR04_000126</name>
</gene>
<dbReference type="AlphaFoldDB" id="A0A8H8BWH4"/>
<dbReference type="EMBL" id="JAFJYH010000001">
    <property type="protein sequence ID" value="KAG4426695.1"/>
    <property type="molecule type" value="Genomic_DNA"/>
</dbReference>
<feature type="compositionally biased region" description="Basic and acidic residues" evidence="1">
    <location>
        <begin position="287"/>
        <end position="297"/>
    </location>
</feature>
<organism evidence="2 3">
    <name type="scientific">Cadophora malorum</name>
    <dbReference type="NCBI Taxonomy" id="108018"/>
    <lineage>
        <taxon>Eukaryota</taxon>
        <taxon>Fungi</taxon>
        <taxon>Dikarya</taxon>
        <taxon>Ascomycota</taxon>
        <taxon>Pezizomycotina</taxon>
        <taxon>Leotiomycetes</taxon>
        <taxon>Helotiales</taxon>
        <taxon>Ploettnerulaceae</taxon>
        <taxon>Cadophora</taxon>
    </lineage>
</organism>
<name>A0A8H8BWH4_9HELO</name>
<feature type="compositionally biased region" description="Basic and acidic residues" evidence="1">
    <location>
        <begin position="146"/>
        <end position="161"/>
    </location>
</feature>
<sequence length="392" mass="44013">MSHRGWHPIYIHSAKCDGCHTKRHAVLQRCNGCTLQYCKYCMPKAVENAHDYDENKLAWDPSQKSPTYRDRSSMKKKRERGEKLPPRSRLGSFVVGDDEVGDDDGESSTVATPSLRAGKSASSVRSGAKRDAGSSRGGSYKGTARPSERLLTEAEKYHPQVREPPSCSDEFPSDDSQVYGASFARGGGKSIDSPEYGRYADQDMLAGDDDGYSEPLNPVKRKRKDGPNSERSAAPRDFEDQKFNNQAFDSPLTGRTQTPFSSIRGRPTIRQQPAARHQASFASVASSRREPAYHHQQPEPNPSQNTRSTIRRAASELTVDSSFEDATDAVMKAQEDEENLPRRRKEFEKYCEDRWLNEPILKQLRKDGQTDEAEELWLASKSALYVAWRLGD</sequence>
<feature type="region of interest" description="Disordered" evidence="1">
    <location>
        <begin position="57"/>
        <end position="338"/>
    </location>
</feature>
<feature type="compositionally biased region" description="Basic and acidic residues" evidence="1">
    <location>
        <begin position="225"/>
        <end position="242"/>
    </location>
</feature>